<proteinExistence type="predicted"/>
<dbReference type="HOGENOM" id="CLU_126379_1_0_2"/>
<name>A2BLU4_HYPBU</name>
<dbReference type="eggNOG" id="arCOG02579">
    <property type="taxonomic scope" value="Archaea"/>
</dbReference>
<evidence type="ECO:0000313" key="2">
    <source>
        <dbReference type="Proteomes" id="UP000002593"/>
    </source>
</evidence>
<organism evidence="1 2">
    <name type="scientific">Hyperthermus butylicus (strain DSM 5456 / JCM 9403 / PLM1-5)</name>
    <dbReference type="NCBI Taxonomy" id="415426"/>
    <lineage>
        <taxon>Archaea</taxon>
        <taxon>Thermoproteota</taxon>
        <taxon>Thermoprotei</taxon>
        <taxon>Desulfurococcales</taxon>
        <taxon>Pyrodictiaceae</taxon>
        <taxon>Hyperthermus</taxon>
    </lineage>
</organism>
<accession>A2BLU4</accession>
<dbReference type="AlphaFoldDB" id="A2BLU4"/>
<dbReference type="EnsemblBacteria" id="ABM80955">
    <property type="protein sequence ID" value="ABM80955"/>
    <property type="gene ID" value="Hbut_1112"/>
</dbReference>
<dbReference type="EMBL" id="CP000493">
    <property type="protein sequence ID" value="ABM80955.1"/>
    <property type="molecule type" value="Genomic_DNA"/>
</dbReference>
<dbReference type="Pfam" id="PF03692">
    <property type="entry name" value="CxxCxxCC"/>
    <property type="match status" value="1"/>
</dbReference>
<dbReference type="PANTHER" id="PTHR35866">
    <property type="entry name" value="PUTATIVE-RELATED"/>
    <property type="match status" value="1"/>
</dbReference>
<dbReference type="KEGG" id="hbu:Hbut_1112"/>
<sequence length="146" mass="16715">MLAVRRGSGGSPRLPELRLNCRLSDDRYCAKCCYNTEMPLTREDIERIEMLGYPRSYFIVVGPDGVPRLRNIDGHCIFLDPGTGRCKIYEHRPLGCRLYPLVYVPGEGVAVDLECPLAHAVPRHVVKKFERQLVRLVREIYGELED</sequence>
<gene>
    <name evidence="1" type="ordered locus">Hbut_1112</name>
</gene>
<dbReference type="GeneID" id="4781805"/>
<dbReference type="PANTHER" id="PTHR35866:SF2">
    <property type="entry name" value="YKGJ FAMILY CYSTEINE CLUSTER PROTEIN"/>
    <property type="match status" value="1"/>
</dbReference>
<dbReference type="InterPro" id="IPR005358">
    <property type="entry name" value="Puta_zinc/iron-chelating_dom"/>
</dbReference>
<evidence type="ECO:0000313" key="1">
    <source>
        <dbReference type="EMBL" id="ABM80955.1"/>
    </source>
</evidence>
<dbReference type="STRING" id="415426.Hbut_1112"/>
<protein>
    <submittedName>
        <fullName evidence="1">Conserved archaeal protein</fullName>
    </submittedName>
</protein>
<dbReference type="RefSeq" id="WP_011822273.1">
    <property type="nucleotide sequence ID" value="NC_008818.1"/>
</dbReference>
<dbReference type="Proteomes" id="UP000002593">
    <property type="component" value="Chromosome"/>
</dbReference>
<reference evidence="1 2" key="1">
    <citation type="journal article" date="2007" name="Archaea">
        <title>The genome of Hyperthermus butylicus: a sulfur-reducing, peptide fermenting, neutrophilic Crenarchaeote growing up to 108 degrees C.</title>
        <authorList>
            <person name="Brugger K."/>
            <person name="Chen L."/>
            <person name="Stark M."/>
            <person name="Zibat A."/>
            <person name="Redder P."/>
            <person name="Ruepp A."/>
            <person name="Awayez M."/>
            <person name="She Q."/>
            <person name="Garrett R.A."/>
            <person name="Klenk H.P."/>
        </authorList>
    </citation>
    <scope>NUCLEOTIDE SEQUENCE [LARGE SCALE GENOMIC DNA]</scope>
    <source>
        <strain evidence="2">DSM 5456 / JCM 9403 / PLM1-5</strain>
    </source>
</reference>
<keyword evidence="2" id="KW-1185">Reference proteome</keyword>